<feature type="region of interest" description="Disordered" evidence="4">
    <location>
        <begin position="308"/>
        <end position="327"/>
    </location>
</feature>
<evidence type="ECO:0000256" key="1">
    <source>
        <dbReference type="ARBA" id="ARBA00004123"/>
    </source>
</evidence>
<evidence type="ECO:0000313" key="6">
    <source>
        <dbReference type="Proteomes" id="UP000078348"/>
    </source>
</evidence>
<dbReference type="Pfam" id="PF09751">
    <property type="entry name" value="Es2"/>
    <property type="match status" value="1"/>
</dbReference>
<dbReference type="AlphaFoldDB" id="A0A196SJR8"/>
<dbReference type="EMBL" id="LXWW01000096">
    <property type="protein sequence ID" value="OAO16164.1"/>
    <property type="molecule type" value="Genomic_DNA"/>
</dbReference>
<evidence type="ECO:0000256" key="3">
    <source>
        <dbReference type="ARBA" id="ARBA00023242"/>
    </source>
</evidence>
<evidence type="ECO:0000256" key="2">
    <source>
        <dbReference type="ARBA" id="ARBA00009072"/>
    </source>
</evidence>
<comment type="similarity">
    <text evidence="2">Belongs to the ESS2 family.</text>
</comment>
<dbReference type="GO" id="GO:0071013">
    <property type="term" value="C:catalytic step 2 spliceosome"/>
    <property type="evidence" value="ECO:0007669"/>
    <property type="project" value="TreeGrafter"/>
</dbReference>
<name>A0A196SJR8_BLAHN</name>
<keyword evidence="6" id="KW-1185">Reference proteome</keyword>
<reference evidence="5 6" key="1">
    <citation type="submission" date="2016-05" db="EMBL/GenBank/DDBJ databases">
        <title>Nuclear genome of Blastocystis sp. subtype 1 NandII.</title>
        <authorList>
            <person name="Gentekaki E."/>
            <person name="Curtis B."/>
            <person name="Stairs C."/>
            <person name="Eme L."/>
            <person name="Herman E."/>
            <person name="Klimes V."/>
            <person name="Arias M.C."/>
            <person name="Elias M."/>
            <person name="Hilliou F."/>
            <person name="Klute M."/>
            <person name="Malik S.-B."/>
            <person name="Pightling A."/>
            <person name="Rachubinski R."/>
            <person name="Salas D."/>
            <person name="Schlacht A."/>
            <person name="Suga H."/>
            <person name="Archibald J."/>
            <person name="Ball S.G."/>
            <person name="Clark G."/>
            <person name="Dacks J."/>
            <person name="Van Der Giezen M."/>
            <person name="Tsaousis A."/>
            <person name="Roger A."/>
        </authorList>
    </citation>
    <scope>NUCLEOTIDE SEQUENCE [LARGE SCALE GENOMIC DNA]</scope>
    <source>
        <strain evidence="6">ATCC 50177 / NandII</strain>
    </source>
</reference>
<feature type="compositionally biased region" description="Low complexity" evidence="4">
    <location>
        <begin position="316"/>
        <end position="325"/>
    </location>
</feature>
<dbReference type="OrthoDB" id="19679at2759"/>
<gene>
    <name evidence="5" type="ORF">AV274_2105</name>
</gene>
<comment type="caution">
    <text evidence="5">The sequence shown here is derived from an EMBL/GenBank/DDBJ whole genome shotgun (WGS) entry which is preliminary data.</text>
</comment>
<accession>A0A196SJR8</accession>
<comment type="subcellular location">
    <subcellularLocation>
        <location evidence="1">Nucleus</location>
    </subcellularLocation>
</comment>
<dbReference type="Proteomes" id="UP000078348">
    <property type="component" value="Unassembled WGS sequence"/>
</dbReference>
<organism evidence="5 6">
    <name type="scientific">Blastocystis sp. subtype 1 (strain ATCC 50177 / NandII)</name>
    <dbReference type="NCBI Taxonomy" id="478820"/>
    <lineage>
        <taxon>Eukaryota</taxon>
        <taxon>Sar</taxon>
        <taxon>Stramenopiles</taxon>
        <taxon>Bigyra</taxon>
        <taxon>Opalozoa</taxon>
        <taxon>Opalinata</taxon>
        <taxon>Blastocystidae</taxon>
        <taxon>Blastocystis</taxon>
    </lineage>
</organism>
<dbReference type="PANTHER" id="PTHR12940">
    <property type="entry name" value="ES-2 PROTEIN - RELATED"/>
    <property type="match status" value="1"/>
</dbReference>
<dbReference type="PANTHER" id="PTHR12940:SF0">
    <property type="entry name" value="SPLICING FACTOR ESS-2 HOMOLOG"/>
    <property type="match status" value="1"/>
</dbReference>
<dbReference type="STRING" id="478820.A0A196SJR8"/>
<evidence type="ECO:0000313" key="5">
    <source>
        <dbReference type="EMBL" id="OAO16164.1"/>
    </source>
</evidence>
<evidence type="ECO:0000256" key="4">
    <source>
        <dbReference type="SAM" id="MobiDB-lite"/>
    </source>
</evidence>
<keyword evidence="3" id="KW-0539">Nucleus</keyword>
<sequence length="357" mass="39590">MENRDFDRAEKLKYHLLAIQRAEPATGATPRPENDVYRNGIADSTEDGSWVVRDVNNNEVKIPASISIDKLASMITSEDNQHFQEKQEEEQKKLREKLWWLYDGKDPDKEKKLMLFDKEELQMLEDESVRAHWPHHSQNGLMFTPSLEDSCSEYGLKLLKDKEPSRKLAVVPQNTRLRPAAVSEDMPPPPVPPPPPLQQIIATPVPEPGVDMMPAMTWGDIESTPLSLGTAVAPLDAPMTPLPKPTKREVLAEKVYRSMKKAHGPSLPAGKGEVLSGGMSPAAQKLQQRLKGRVSSMDTMLRKSYTPMSARPSILGGTTPGMTPGMKKKVGFVSTPAGVRTDKRVVMKGKSVTDNLL</sequence>
<dbReference type="InterPro" id="IPR019148">
    <property type="entry name" value="Nuclear_protein_DGCR14_ESS-2"/>
</dbReference>
<protein>
    <submittedName>
        <fullName evidence="5">Uncharacterized protein</fullName>
    </submittedName>
</protein>
<feature type="region of interest" description="Disordered" evidence="4">
    <location>
        <begin position="22"/>
        <end position="42"/>
    </location>
</feature>
<proteinExistence type="inferred from homology"/>